<accession>A0ABZ2SYA1</accession>
<dbReference type="EMBL" id="CP147250">
    <property type="protein sequence ID" value="WYJ80715.1"/>
    <property type="molecule type" value="Genomic_DNA"/>
</dbReference>
<evidence type="ECO:0000313" key="3">
    <source>
        <dbReference type="Proteomes" id="UP000664360"/>
    </source>
</evidence>
<reference evidence="2 3" key="1">
    <citation type="submission" date="2024-03" db="EMBL/GenBank/DDBJ databases">
        <title>The Genome Sequence of Enterococcus sp. DIV1094.</title>
        <authorList>
            <consortium name="The Broad Institute Genomics Platform"/>
            <consortium name="The Broad Institute Microbial Omics Core"/>
            <consortium name="The Broad Institute Genomic Center for Infectious Diseases"/>
            <person name="Earl A."/>
            <person name="Manson A."/>
            <person name="Gilmore M."/>
            <person name="Schwartman J."/>
            <person name="Shea T."/>
            <person name="Abouelleil A."/>
            <person name="Cao P."/>
            <person name="Chapman S."/>
            <person name="Cusick C."/>
            <person name="Young S."/>
            <person name="Neafsey D."/>
            <person name="Nusbaum C."/>
            <person name="Birren B."/>
        </authorList>
    </citation>
    <scope>NUCLEOTIDE SEQUENCE [LARGE SCALE GENOMIC DNA]</scope>
    <source>
        <strain evidence="2 3">DIV1094</strain>
    </source>
</reference>
<dbReference type="InterPro" id="IPR000182">
    <property type="entry name" value="GNAT_dom"/>
</dbReference>
<keyword evidence="3" id="KW-1185">Reference proteome</keyword>
<gene>
    <name evidence="2" type="ORF">DOK79_002298</name>
</gene>
<evidence type="ECO:0000313" key="2">
    <source>
        <dbReference type="EMBL" id="WYJ80715.1"/>
    </source>
</evidence>
<dbReference type="Pfam" id="PF00583">
    <property type="entry name" value="Acetyltransf_1"/>
    <property type="match status" value="1"/>
</dbReference>
<dbReference type="PROSITE" id="PS51186">
    <property type="entry name" value="GNAT"/>
    <property type="match status" value="1"/>
</dbReference>
<organism evidence="2 3">
    <name type="scientific">Candidatus Enterococcus mangumiae</name>
    <dbReference type="NCBI Taxonomy" id="2230878"/>
    <lineage>
        <taxon>Bacteria</taxon>
        <taxon>Bacillati</taxon>
        <taxon>Bacillota</taxon>
        <taxon>Bacilli</taxon>
        <taxon>Lactobacillales</taxon>
        <taxon>Enterococcaceae</taxon>
        <taxon>Enterococcus</taxon>
    </lineage>
</organism>
<protein>
    <submittedName>
        <fullName evidence="2">Riboflavin biosynthesis protein RibT</fullName>
    </submittedName>
</protein>
<feature type="domain" description="N-acetyltransferase" evidence="1">
    <location>
        <begin position="3"/>
        <end position="122"/>
    </location>
</feature>
<name>A0ABZ2SYA1_9ENTE</name>
<dbReference type="SUPFAM" id="SSF55729">
    <property type="entry name" value="Acyl-CoA N-acyltransferases (Nat)"/>
    <property type="match status" value="1"/>
</dbReference>
<dbReference type="Proteomes" id="UP000664360">
    <property type="component" value="Chromosome"/>
</dbReference>
<proteinExistence type="predicted"/>
<evidence type="ECO:0000259" key="1">
    <source>
        <dbReference type="PROSITE" id="PS51186"/>
    </source>
</evidence>
<dbReference type="Gene3D" id="3.40.630.30">
    <property type="match status" value="1"/>
</dbReference>
<dbReference type="RefSeq" id="WP_206858841.1">
    <property type="nucleotide sequence ID" value="NZ_CP147250.1"/>
</dbReference>
<sequence>MLTHYRKENRKIAMGLLSFHKKLNAESSLLKEIDTYESAEDHELFFYTPEDSTNIQGIIGVQWNEKDQMTIHDISLNPSYRGENIGFQMLNELQEKYPDVLIHPTDITEAYLSRWINEGKSE</sequence>
<dbReference type="InterPro" id="IPR016181">
    <property type="entry name" value="Acyl_CoA_acyltransferase"/>
</dbReference>